<gene>
    <name evidence="1" type="ORF">A3B45_03570</name>
</gene>
<name>A0A1F5KTT7_9BACT</name>
<dbReference type="Proteomes" id="UP000178565">
    <property type="component" value="Unassembled WGS sequence"/>
</dbReference>
<evidence type="ECO:0000313" key="2">
    <source>
        <dbReference type="Proteomes" id="UP000178565"/>
    </source>
</evidence>
<sequence length="300" mass="33538">MLQELEPNSDGLPPDILVAHIVAKLDLDHTADTNLGKILAVDIGIGIGLGWKWSMKVADMAKNYQKLPFKHGPLPERSILSHFDNTSVLNATTVPTRLKTKGHPKVYPIEPFCAYLAFLHTRDDEYETGGNYKAHATWLKKTRERLGEEHLLTGYLKKETDSETSQKETANEEIERALKSVTVGEFQEWAVTLGKVPSSMRMEEVSAALLARVGIEMSTAVFSRLCELPADLKRVDNRVAVTRDEKEMPFSRFVAVVKSACQLLEQYPEVTFDELTEDIKESRGKGLSALASLLKTPKSR</sequence>
<evidence type="ECO:0000313" key="1">
    <source>
        <dbReference type="EMBL" id="OGE44332.1"/>
    </source>
</evidence>
<dbReference type="EMBL" id="MFDM01000003">
    <property type="protein sequence ID" value="OGE44332.1"/>
    <property type="molecule type" value="Genomic_DNA"/>
</dbReference>
<accession>A0A1F5KTT7</accession>
<protein>
    <submittedName>
        <fullName evidence="1">Uncharacterized protein</fullName>
    </submittedName>
</protein>
<dbReference type="AlphaFoldDB" id="A0A1F5KTT7"/>
<proteinExistence type="predicted"/>
<reference evidence="1 2" key="1">
    <citation type="journal article" date="2016" name="Nat. Commun.">
        <title>Thousands of microbial genomes shed light on interconnected biogeochemical processes in an aquifer system.</title>
        <authorList>
            <person name="Anantharaman K."/>
            <person name="Brown C.T."/>
            <person name="Hug L.A."/>
            <person name="Sharon I."/>
            <person name="Castelle C.J."/>
            <person name="Probst A.J."/>
            <person name="Thomas B.C."/>
            <person name="Singh A."/>
            <person name="Wilkins M.J."/>
            <person name="Karaoz U."/>
            <person name="Brodie E.L."/>
            <person name="Williams K.H."/>
            <person name="Hubbard S.S."/>
            <person name="Banfield J.F."/>
        </authorList>
    </citation>
    <scope>NUCLEOTIDE SEQUENCE [LARGE SCALE GENOMIC DNA]</scope>
</reference>
<organism evidence="1 2">
    <name type="scientific">Candidatus Daviesbacteria bacterium RIFCSPLOWO2_01_FULL_39_12</name>
    <dbReference type="NCBI Taxonomy" id="1797785"/>
    <lineage>
        <taxon>Bacteria</taxon>
        <taxon>Candidatus Daviesiibacteriota</taxon>
    </lineage>
</organism>
<comment type="caution">
    <text evidence="1">The sequence shown here is derived from an EMBL/GenBank/DDBJ whole genome shotgun (WGS) entry which is preliminary data.</text>
</comment>